<dbReference type="PANTHER" id="PTHR12815">
    <property type="entry name" value="SORTING AND ASSEMBLY MACHINERY SAMM50 PROTEIN FAMILY MEMBER"/>
    <property type="match status" value="1"/>
</dbReference>
<evidence type="ECO:0000259" key="6">
    <source>
        <dbReference type="Pfam" id="PF01103"/>
    </source>
</evidence>
<sequence>MRQIKYIFYLFGQKKTIPKPHWEKGIIGLLILILSSCSVSKYIPQGESLYTGAKIKTYTDSSFTKKQNQAINEQLKTIIRPIPNSTIFGFPYKVWFYYILGEPKKIKSPRRWFRTKFGETPVLASKRAVNTNTEIINNFLNNEGYFRSTASGELVINGKKAEALYLANVKHRYTIKDVQFIVKDSSTFGKHLLETKQNSLLKINEPYRFDNIKLERDRIDKALKINGFYFFRPDFLIVKVDSNQNSHQVNLLLELKPNITQTSLKQYRVKDIFVFVDTQDSIRNAIKARRGLLIFDPKNSYKTKIFNDAIGFRTGRFYSSQTHDASLSRLINLRNFKFVKNRFEMVNRSDSAFINVIYDLTSLRNKSFQAELNGLTRSNNLAGTLLGVNWSNRNIFKGAEILKIGFNTGFDFQLGGKINNNANSYFRIASDADLTFPRFLLPFYKVREGRNQALPKTNINIGYERLIQKGIGLAEDSSYYKYNQYTITSLRSSLSYSWRKNATTEHNFTPLSINLIKPKNISEEFVDKILRSNNIQDLLRYYKILETRLILGGQYNIVYTPKQPLNSKQYFYLNAGIDIAGNIAGLLANNKKATSKELFGILYEQYARFDAEMRYYLDLSPNIRWANRMILGYGLPYGNSLSLPYQVKQYFVGGSNSIRAFSARSLGPGSFNIAADSMAIFTNAYGDIKLEMNTELRIKFSQLINFAAFIDAGNVWSAKYNENSFYTEEGVFGKKFYKQLAVGGGLGLRLDFTYVKLRLDLATPFRKPWLPEKERWVLNQFQPFVKAWRKENLILNIAVDYPF</sequence>
<keyword evidence="3" id="KW-0732">Signal</keyword>
<feature type="domain" description="Bacterial surface antigen (D15)" evidence="6">
    <location>
        <begin position="566"/>
        <end position="776"/>
    </location>
</feature>
<gene>
    <name evidence="7" type="primary">bamA_4</name>
    <name evidence="7" type="ORF">EMA8858_03679</name>
</gene>
<dbReference type="Gene3D" id="2.40.160.50">
    <property type="entry name" value="membrane protein fhac: a member of the omp85/tpsb transporter family"/>
    <property type="match status" value="1"/>
</dbReference>
<dbReference type="Pfam" id="PF01103">
    <property type="entry name" value="Omp85"/>
    <property type="match status" value="1"/>
</dbReference>
<evidence type="ECO:0000256" key="1">
    <source>
        <dbReference type="ARBA" id="ARBA00004370"/>
    </source>
</evidence>
<evidence type="ECO:0000256" key="3">
    <source>
        <dbReference type="ARBA" id="ARBA00022729"/>
    </source>
</evidence>
<proteinExistence type="predicted"/>
<reference evidence="7" key="1">
    <citation type="submission" date="2021-12" db="EMBL/GenBank/DDBJ databases">
        <authorList>
            <person name="Rodrigo-Torres L."/>
            <person name="Arahal R. D."/>
            <person name="Lucena T."/>
        </authorList>
    </citation>
    <scope>NUCLEOTIDE SEQUENCE</scope>
    <source>
        <strain evidence="7">CECT 8858</strain>
    </source>
</reference>
<keyword evidence="4" id="KW-0472">Membrane</keyword>
<keyword evidence="2" id="KW-0812">Transmembrane</keyword>
<accession>A0ABM9AVU2</accession>
<protein>
    <submittedName>
        <fullName evidence="7">Outer membrane protein assembly factor BamA</fullName>
    </submittedName>
</protein>
<evidence type="ECO:0000256" key="2">
    <source>
        <dbReference type="ARBA" id="ARBA00022692"/>
    </source>
</evidence>
<evidence type="ECO:0000313" key="8">
    <source>
        <dbReference type="Proteomes" id="UP000837932"/>
    </source>
</evidence>
<keyword evidence="5" id="KW-0998">Cell outer membrane</keyword>
<comment type="subcellular location">
    <subcellularLocation>
        <location evidence="1">Membrane</location>
    </subcellularLocation>
</comment>
<name>A0ABM9AVU2_9BACT</name>
<evidence type="ECO:0000256" key="4">
    <source>
        <dbReference type="ARBA" id="ARBA00023136"/>
    </source>
</evidence>
<dbReference type="InterPro" id="IPR039910">
    <property type="entry name" value="D15-like"/>
</dbReference>
<dbReference type="EMBL" id="CAKLPY010000004">
    <property type="protein sequence ID" value="CAH0997545.1"/>
    <property type="molecule type" value="Genomic_DNA"/>
</dbReference>
<dbReference type="RefSeq" id="WP_238808301.1">
    <property type="nucleotide sequence ID" value="NZ_CAKLPY010000004.1"/>
</dbReference>
<evidence type="ECO:0000256" key="5">
    <source>
        <dbReference type="ARBA" id="ARBA00023237"/>
    </source>
</evidence>
<dbReference type="Proteomes" id="UP000837932">
    <property type="component" value="Unassembled WGS sequence"/>
</dbReference>
<organism evidence="7 8">
    <name type="scientific">Emticicia aquatica</name>
    <dbReference type="NCBI Taxonomy" id="1681835"/>
    <lineage>
        <taxon>Bacteria</taxon>
        <taxon>Pseudomonadati</taxon>
        <taxon>Bacteroidota</taxon>
        <taxon>Cytophagia</taxon>
        <taxon>Cytophagales</taxon>
        <taxon>Leadbetterellaceae</taxon>
        <taxon>Emticicia</taxon>
    </lineage>
</organism>
<dbReference type="InterPro" id="IPR000184">
    <property type="entry name" value="Bac_surfAg_D15"/>
</dbReference>
<comment type="caution">
    <text evidence="7">The sequence shown here is derived from an EMBL/GenBank/DDBJ whole genome shotgun (WGS) entry which is preliminary data.</text>
</comment>
<dbReference type="PANTHER" id="PTHR12815:SF47">
    <property type="entry name" value="TRANSLOCATION AND ASSEMBLY MODULE SUBUNIT TAMA"/>
    <property type="match status" value="1"/>
</dbReference>
<evidence type="ECO:0000313" key="7">
    <source>
        <dbReference type="EMBL" id="CAH0997545.1"/>
    </source>
</evidence>
<keyword evidence="8" id="KW-1185">Reference proteome</keyword>